<dbReference type="SUPFAM" id="SSF52540">
    <property type="entry name" value="P-loop containing nucleoside triphosphate hydrolases"/>
    <property type="match status" value="1"/>
</dbReference>
<organism evidence="4 5">
    <name type="scientific">Nocardioides humi</name>
    <dbReference type="NCBI Taxonomy" id="449461"/>
    <lineage>
        <taxon>Bacteria</taxon>
        <taxon>Bacillati</taxon>
        <taxon>Actinomycetota</taxon>
        <taxon>Actinomycetes</taxon>
        <taxon>Propionibacteriales</taxon>
        <taxon>Nocardioidaceae</taxon>
        <taxon>Nocardioides</taxon>
    </lineage>
</organism>
<keyword evidence="5" id="KW-1185">Reference proteome</keyword>
<gene>
    <name evidence="4" type="ORF">GCM10009788_25660</name>
</gene>
<dbReference type="InterPro" id="IPR036388">
    <property type="entry name" value="WH-like_DNA-bd_sf"/>
</dbReference>
<dbReference type="InterPro" id="IPR003593">
    <property type="entry name" value="AAA+_ATPase"/>
</dbReference>
<dbReference type="SUPFAM" id="SSF46894">
    <property type="entry name" value="C-terminal effector domain of the bipartite response regulators"/>
    <property type="match status" value="1"/>
</dbReference>
<dbReference type="RefSeq" id="WP_344112302.1">
    <property type="nucleotide sequence ID" value="NZ_BAAAOR010000023.1"/>
</dbReference>
<evidence type="ECO:0000313" key="5">
    <source>
        <dbReference type="Proteomes" id="UP001500842"/>
    </source>
</evidence>
<dbReference type="Pfam" id="PF00196">
    <property type="entry name" value="GerE"/>
    <property type="match status" value="1"/>
</dbReference>
<proteinExistence type="predicted"/>
<protein>
    <submittedName>
        <fullName evidence="4">LuxR C-terminal-related transcriptional regulator</fullName>
    </submittedName>
</protein>
<dbReference type="InterPro" id="IPR007111">
    <property type="entry name" value="NACHT_NTPase"/>
</dbReference>
<evidence type="ECO:0000259" key="3">
    <source>
        <dbReference type="PROSITE" id="PS50043"/>
    </source>
</evidence>
<dbReference type="InterPro" id="IPR027417">
    <property type="entry name" value="P-loop_NTPase"/>
</dbReference>
<keyword evidence="1" id="KW-0547">Nucleotide-binding</keyword>
<dbReference type="Proteomes" id="UP001500842">
    <property type="component" value="Unassembled WGS sequence"/>
</dbReference>
<sequence>MPWPILDRPDIEGAVERELTSRRPRAVLLRGPSGIGKTTAAQRVAERATARDLTPLAIVGLTELREAPLAPFLPVLPAIGVRYRAPTGLTTRDLIAALGARADSLLLLVDDAPLLDDASAAVIHQLVRAFAVPTIMTARTEHGLAGPLERLAVEGALQLLDVAGLTRTQTDDLLRRRFGTTARPDDVSRLHHQTAGNPLHLREIIALAERHGLIRQVDAGVEIDPVDLPRGVRSSITDRLAELDGDALAVLRLVAFGASAPRSVLLLPQEERLVGELLDRGLVDLRPGDVLRVSHPSVGEVATDTLGTAEREQVLATVAARLESNGNDDLRFTAVRLRCDTEAGAGQAELAWAVRRAFAMGEHAIAHDLAERLHLCHPGRPRSFGVLVDHASALSALGRLDEADTAFRTASATATASADHALLVSRWGTHLAYRRFDVAAALSLAERTVSELTDQDRRLLDPEIRTWRMLTGEIAAVPTGRLDQQAADADPEVTVRGAISAVMLDSMGGRVTGEAAQVLTRIEDEHGILDPFAAAMVHLQQYFLLLSSGEGDAAARICEEQRVVCTPDAAGMWSLTLGLHRMYGGRLVEARSLTDLAVEQLRWRDPLGFLGFALALRANVEAQHGDVTTANGLLDDLLPAQLRDPKTAMQVTEAHAYLTARGGDPSAAAQLVIDACRGAIEAGHDLVAAITLAVCLRIGRPGDAAPLLQEILDRVGHGLALYVALRDAAVALVRREPKQVRDAAGRLAAAGMQAAAVDALRYAERWPAVRQATVELLAVRDQRRRLEQSSDPSGRDDVLTGREREVVELVRQRLSSREIADRLVLSVRTVDNHLTRIYRKLGVSGRSELRALLDSSTA</sequence>
<dbReference type="CDD" id="cd06170">
    <property type="entry name" value="LuxR_C_like"/>
    <property type="match status" value="1"/>
</dbReference>
<dbReference type="PANTHER" id="PTHR16305:SF35">
    <property type="entry name" value="TRANSCRIPTIONAL ACTIVATOR DOMAIN"/>
    <property type="match status" value="1"/>
</dbReference>
<dbReference type="PRINTS" id="PR00038">
    <property type="entry name" value="HTHLUXR"/>
</dbReference>
<dbReference type="PANTHER" id="PTHR16305">
    <property type="entry name" value="TESTICULAR SOLUBLE ADENYLYL CYCLASE"/>
    <property type="match status" value="1"/>
</dbReference>
<evidence type="ECO:0000313" key="4">
    <source>
        <dbReference type="EMBL" id="GAA1520659.1"/>
    </source>
</evidence>
<feature type="domain" description="HTH luxR-type" evidence="3">
    <location>
        <begin position="792"/>
        <end position="857"/>
    </location>
</feature>
<evidence type="ECO:0000256" key="2">
    <source>
        <dbReference type="ARBA" id="ARBA00022840"/>
    </source>
</evidence>
<dbReference type="EMBL" id="BAAAOR010000023">
    <property type="protein sequence ID" value="GAA1520659.1"/>
    <property type="molecule type" value="Genomic_DNA"/>
</dbReference>
<dbReference type="InterPro" id="IPR000792">
    <property type="entry name" value="Tscrpt_reg_LuxR_C"/>
</dbReference>
<dbReference type="Pfam" id="PF05729">
    <property type="entry name" value="NACHT"/>
    <property type="match status" value="1"/>
</dbReference>
<dbReference type="PROSITE" id="PS50043">
    <property type="entry name" value="HTH_LUXR_2"/>
    <property type="match status" value="1"/>
</dbReference>
<dbReference type="SMART" id="SM00382">
    <property type="entry name" value="AAA"/>
    <property type="match status" value="1"/>
</dbReference>
<accession>A0ABN2AJR0</accession>
<dbReference type="Gene3D" id="3.40.50.300">
    <property type="entry name" value="P-loop containing nucleotide triphosphate hydrolases"/>
    <property type="match status" value="1"/>
</dbReference>
<comment type="caution">
    <text evidence="4">The sequence shown here is derived from an EMBL/GenBank/DDBJ whole genome shotgun (WGS) entry which is preliminary data.</text>
</comment>
<dbReference type="InterPro" id="IPR016032">
    <property type="entry name" value="Sig_transdc_resp-reg_C-effctor"/>
</dbReference>
<keyword evidence="2" id="KW-0067">ATP-binding</keyword>
<reference evidence="4 5" key="1">
    <citation type="journal article" date="2019" name="Int. J. Syst. Evol. Microbiol.">
        <title>The Global Catalogue of Microorganisms (GCM) 10K type strain sequencing project: providing services to taxonomists for standard genome sequencing and annotation.</title>
        <authorList>
            <consortium name="The Broad Institute Genomics Platform"/>
            <consortium name="The Broad Institute Genome Sequencing Center for Infectious Disease"/>
            <person name="Wu L."/>
            <person name="Ma J."/>
        </authorList>
    </citation>
    <scope>NUCLEOTIDE SEQUENCE [LARGE SCALE GENOMIC DNA]</scope>
    <source>
        <strain evidence="4 5">JCM 14942</strain>
    </source>
</reference>
<name>A0ABN2AJR0_9ACTN</name>
<evidence type="ECO:0000256" key="1">
    <source>
        <dbReference type="ARBA" id="ARBA00022741"/>
    </source>
</evidence>
<dbReference type="Gene3D" id="1.10.10.10">
    <property type="entry name" value="Winged helix-like DNA-binding domain superfamily/Winged helix DNA-binding domain"/>
    <property type="match status" value="1"/>
</dbReference>
<dbReference type="SMART" id="SM00421">
    <property type="entry name" value="HTH_LUXR"/>
    <property type="match status" value="1"/>
</dbReference>